<reference evidence="1" key="1">
    <citation type="submission" date="2021-05" db="EMBL/GenBank/DDBJ databases">
        <authorList>
            <person name="Pan Q."/>
            <person name="Jouanno E."/>
            <person name="Zahm M."/>
            <person name="Klopp C."/>
            <person name="Cabau C."/>
            <person name="Louis A."/>
            <person name="Berthelot C."/>
            <person name="Parey E."/>
            <person name="Roest Crollius H."/>
            <person name="Montfort J."/>
            <person name="Robinson-Rechavi M."/>
            <person name="Bouchez O."/>
            <person name="Lampietro C."/>
            <person name="Lopez Roques C."/>
            <person name="Donnadieu C."/>
            <person name="Postlethwait J."/>
            <person name="Bobe J."/>
            <person name="Dillon D."/>
            <person name="Chandos A."/>
            <person name="von Hippel F."/>
            <person name="Guiguen Y."/>
        </authorList>
    </citation>
    <scope>NUCLEOTIDE SEQUENCE</scope>
    <source>
        <strain evidence="1">YG-Jan2019</strain>
    </source>
</reference>
<sequence length="120" mass="13467">MFLSLTHDGVKGRQCVRRLRHKAFWVRRSTYQRSSADQTAAIADNQVKLPSKTLPGFDHLSLASSLPSRGFRGHRLMRIQAAYWGVQMKGVHPPSPTVPPRYSSSATDEHDLISIFPPLS</sequence>
<organism evidence="1 2">
    <name type="scientific">Dallia pectoralis</name>
    <name type="common">Alaska blackfish</name>
    <dbReference type="NCBI Taxonomy" id="75939"/>
    <lineage>
        <taxon>Eukaryota</taxon>
        <taxon>Metazoa</taxon>
        <taxon>Chordata</taxon>
        <taxon>Craniata</taxon>
        <taxon>Vertebrata</taxon>
        <taxon>Euteleostomi</taxon>
        <taxon>Actinopterygii</taxon>
        <taxon>Neopterygii</taxon>
        <taxon>Teleostei</taxon>
        <taxon>Protacanthopterygii</taxon>
        <taxon>Esociformes</taxon>
        <taxon>Umbridae</taxon>
        <taxon>Dallia</taxon>
    </lineage>
</organism>
<evidence type="ECO:0000313" key="1">
    <source>
        <dbReference type="EMBL" id="KAJ7995165.1"/>
    </source>
</evidence>
<name>A0ACC2FV96_DALPE</name>
<gene>
    <name evidence="1" type="ORF">DPEC_G00241730</name>
</gene>
<comment type="caution">
    <text evidence="1">The sequence shown here is derived from an EMBL/GenBank/DDBJ whole genome shotgun (WGS) entry which is preliminary data.</text>
</comment>
<accession>A0ACC2FV96</accession>
<protein>
    <submittedName>
        <fullName evidence="1">Uncharacterized protein</fullName>
    </submittedName>
</protein>
<dbReference type="EMBL" id="CM055748">
    <property type="protein sequence ID" value="KAJ7995165.1"/>
    <property type="molecule type" value="Genomic_DNA"/>
</dbReference>
<proteinExistence type="predicted"/>
<keyword evidence="2" id="KW-1185">Reference proteome</keyword>
<dbReference type="Proteomes" id="UP001157502">
    <property type="component" value="Chromosome 21"/>
</dbReference>
<evidence type="ECO:0000313" key="2">
    <source>
        <dbReference type="Proteomes" id="UP001157502"/>
    </source>
</evidence>